<organism evidence="2 3">
    <name type="scientific">Prevotella herbatica</name>
    <dbReference type="NCBI Taxonomy" id="2801997"/>
    <lineage>
        <taxon>Bacteria</taxon>
        <taxon>Pseudomonadati</taxon>
        <taxon>Bacteroidota</taxon>
        <taxon>Bacteroidia</taxon>
        <taxon>Bacteroidales</taxon>
        <taxon>Prevotellaceae</taxon>
        <taxon>Prevotella</taxon>
    </lineage>
</organism>
<dbReference type="PANTHER" id="PTHR43784:SF2">
    <property type="entry name" value="GDSL-LIKE LIPASE_ACYLHYDROLASE, PUTATIVE (AFU_ORTHOLOGUE AFUA_2G00820)-RELATED"/>
    <property type="match status" value="1"/>
</dbReference>
<dbReference type="EMBL" id="AP024484">
    <property type="protein sequence ID" value="BCS85460.1"/>
    <property type="molecule type" value="Genomic_DNA"/>
</dbReference>
<protein>
    <submittedName>
        <fullName evidence="2">SGNH/GDSL hydrolase family protein</fullName>
    </submittedName>
</protein>
<dbReference type="PANTHER" id="PTHR43784">
    <property type="entry name" value="GDSL-LIKE LIPASE/ACYLHYDROLASE, PUTATIVE (AFU_ORTHOLOGUE AFUA_2G00820)-RELATED"/>
    <property type="match status" value="1"/>
</dbReference>
<evidence type="ECO:0000259" key="1">
    <source>
        <dbReference type="Pfam" id="PF13472"/>
    </source>
</evidence>
<dbReference type="InterPro" id="IPR036514">
    <property type="entry name" value="SGNH_hydro_sf"/>
</dbReference>
<evidence type="ECO:0000313" key="3">
    <source>
        <dbReference type="Proteomes" id="UP001319045"/>
    </source>
</evidence>
<feature type="domain" description="SGNH hydrolase-type esterase" evidence="1">
    <location>
        <begin position="189"/>
        <end position="373"/>
    </location>
</feature>
<keyword evidence="3" id="KW-1185">Reference proteome</keyword>
<dbReference type="InterPro" id="IPR013830">
    <property type="entry name" value="SGNH_hydro"/>
</dbReference>
<dbReference type="InterPro" id="IPR053140">
    <property type="entry name" value="GDSL_Rv0518-like"/>
</dbReference>
<dbReference type="Proteomes" id="UP001319045">
    <property type="component" value="Chromosome"/>
</dbReference>
<dbReference type="Gene3D" id="3.40.50.1110">
    <property type="entry name" value="SGNH hydrolase"/>
    <property type="match status" value="1"/>
</dbReference>
<accession>A0ABN6EJX5</accession>
<gene>
    <name evidence="2" type="ORF">prwr041_13530</name>
</gene>
<name>A0ABN6EJX5_9BACT</name>
<dbReference type="GO" id="GO:0016787">
    <property type="term" value="F:hydrolase activity"/>
    <property type="evidence" value="ECO:0007669"/>
    <property type="project" value="UniProtKB-KW"/>
</dbReference>
<dbReference type="SUPFAM" id="SSF52266">
    <property type="entry name" value="SGNH hydrolase"/>
    <property type="match status" value="1"/>
</dbReference>
<dbReference type="Pfam" id="PF13472">
    <property type="entry name" value="Lipase_GDSL_2"/>
    <property type="match status" value="1"/>
</dbReference>
<reference evidence="2 3" key="1">
    <citation type="journal article" date="2022" name="Int. J. Syst. Evol. Microbiol.">
        <title>Prevotella herbatica sp. nov., a plant polysaccharide-decomposing anaerobic bacterium isolated from a methanogenic reactor.</title>
        <authorList>
            <person name="Uek A."/>
            <person name="Tonouchi A."/>
            <person name="Kaku N."/>
            <person name="Ueki K."/>
        </authorList>
    </citation>
    <scope>NUCLEOTIDE SEQUENCE [LARGE SCALE GENOMIC DNA]</scope>
    <source>
        <strain evidence="2 3">WR041</strain>
    </source>
</reference>
<keyword evidence="2" id="KW-0378">Hydrolase</keyword>
<sequence>MFSLVNIQQSNAQENKWTGSWATAPEFTGKGDMPANSLSGCSVRNIIHISFAGSPIRLKLSNEFSSQPVEINSVFIANALGDSWQTDVKTSRCLNFSGKKKVTIPAGKTVWSDPIKYNLKSGQRLAITVCYGAQTPENATSHRGSRTTSYIIKGMANAKSDFDNSEKVEHWYNISAIDVMADNVPVVAVLGNSITDGRGTTTNKQNRWTDFMSNSLNAENPYGVLNLGIGGNCVLRGGISQPALQRFDRDILSQNGVTKLIIFEGTNDIGCSNGNSEQIAVELIEAYKTLAAKAKAKGIKVYGGTITPFKGNGWYSLFHEAARQTVNEWIRKSKDFDGIVDFDQLVRDPSDVHKLRSEYSSDWLHLNPSGYEVMGRYAAEIIKGK</sequence>
<evidence type="ECO:0000313" key="2">
    <source>
        <dbReference type="EMBL" id="BCS85460.1"/>
    </source>
</evidence>
<proteinExistence type="predicted"/>
<dbReference type="CDD" id="cd01830">
    <property type="entry name" value="XynE_like"/>
    <property type="match status" value="1"/>
</dbReference>